<protein>
    <submittedName>
        <fullName evidence="5">Permease</fullName>
    </submittedName>
</protein>
<feature type="transmembrane region" description="Helical" evidence="1">
    <location>
        <begin position="116"/>
        <end position="133"/>
    </location>
</feature>
<feature type="transmembrane region" description="Helical" evidence="1">
    <location>
        <begin position="166"/>
        <end position="186"/>
    </location>
</feature>
<dbReference type="PATRIC" id="fig|43687.5.peg.1661"/>
<dbReference type="EMBL" id="CP012173">
    <property type="protein sequence ID" value="AKV76767.1"/>
    <property type="molecule type" value="Genomic_DNA"/>
</dbReference>
<dbReference type="Proteomes" id="UP000056255">
    <property type="component" value="Chromosome"/>
</dbReference>
<feature type="transmembrane region" description="Helical" evidence="1">
    <location>
        <begin position="198"/>
        <end position="218"/>
    </location>
</feature>
<keyword evidence="1" id="KW-0812">Transmembrane</keyword>
<dbReference type="EMBL" id="CP012174">
    <property type="protein sequence ID" value="AKV79018.1"/>
    <property type="molecule type" value="Genomic_DNA"/>
</dbReference>
<dbReference type="Pfam" id="PF00892">
    <property type="entry name" value="EamA"/>
    <property type="match status" value="2"/>
</dbReference>
<dbReference type="Proteomes" id="UP000061362">
    <property type="component" value="Chromosome"/>
</dbReference>
<feature type="domain" description="EamA" evidence="2">
    <location>
        <begin position="10"/>
        <end position="130"/>
    </location>
</feature>
<evidence type="ECO:0000313" key="4">
    <source>
        <dbReference type="EMBL" id="AKV76767.1"/>
    </source>
</evidence>
<evidence type="ECO:0000313" key="10">
    <source>
        <dbReference type="Proteomes" id="UP000062398"/>
    </source>
</evidence>
<dbReference type="AlphaFoldDB" id="A0A0K1SWR9"/>
<gene>
    <name evidence="3" type="ORF">MsedA_1553</name>
    <name evidence="4" type="ORF">MsedB_1555</name>
    <name evidence="5" type="ORF">MsedC_1553</name>
    <name evidence="6" type="ORF">MsedD_1554</name>
    <name evidence="7" type="ORF">MsedE_1559</name>
</gene>
<feature type="transmembrane region" description="Helical" evidence="1">
    <location>
        <begin position="139"/>
        <end position="159"/>
    </location>
</feature>
<dbReference type="GO" id="GO:0016020">
    <property type="term" value="C:membrane"/>
    <property type="evidence" value="ECO:0007669"/>
    <property type="project" value="InterPro"/>
</dbReference>
<evidence type="ECO:0000313" key="11">
    <source>
        <dbReference type="Proteomes" id="UP000062475"/>
    </source>
</evidence>
<organism evidence="5 10">
    <name type="scientific">Metallosphaera sedula</name>
    <dbReference type="NCBI Taxonomy" id="43687"/>
    <lineage>
        <taxon>Archaea</taxon>
        <taxon>Thermoproteota</taxon>
        <taxon>Thermoprotei</taxon>
        <taxon>Sulfolobales</taxon>
        <taxon>Sulfolobaceae</taxon>
        <taxon>Metallosphaera</taxon>
    </lineage>
</organism>
<proteinExistence type="predicted"/>
<sequence>MSFTLKLNKYYFILILGGITFGTAAIFIKLSGMSPGMIAFTRFFIAGLILSRGRLHLRRILSQWKVGLLLSAHMILFIFSVYYTTIIDSTVLVSTSPLFSLALAPLVGIPTTKKEIITGAVAFMGVILMNFPVNQGYLLGNVMAIISALTIALYTILLSKTKNEDPLLLTSYIYLMSSVFSFPIALVEGPGRVDLVSILSLLGLIALPTLVGHTSVIYASGHVKPQHIEVIGLLEPVVATLLALPIFNQVPTPLEIVGGGMIVLSVSILTWRR</sequence>
<dbReference type="EMBL" id="CP012176">
    <property type="protein sequence ID" value="AKV83502.1"/>
    <property type="molecule type" value="Genomic_DNA"/>
</dbReference>
<name>A0A0K1SWR9_9CREN</name>
<dbReference type="Proteomes" id="UP000062398">
    <property type="component" value="Chromosome"/>
</dbReference>
<evidence type="ECO:0000313" key="12">
    <source>
        <dbReference type="Proteomes" id="UP000068832"/>
    </source>
</evidence>
<evidence type="ECO:0000313" key="7">
    <source>
        <dbReference type="EMBL" id="AKV83502.1"/>
    </source>
</evidence>
<feature type="transmembrane region" description="Helical" evidence="1">
    <location>
        <begin position="253"/>
        <end position="271"/>
    </location>
</feature>
<evidence type="ECO:0000259" key="2">
    <source>
        <dbReference type="Pfam" id="PF00892"/>
    </source>
</evidence>
<dbReference type="SUPFAM" id="SSF103481">
    <property type="entry name" value="Multidrug resistance efflux transporter EmrE"/>
    <property type="match status" value="1"/>
</dbReference>
<feature type="transmembrane region" description="Helical" evidence="1">
    <location>
        <begin position="12"/>
        <end position="30"/>
    </location>
</feature>
<dbReference type="InterPro" id="IPR000620">
    <property type="entry name" value="EamA_dom"/>
</dbReference>
<feature type="transmembrane region" description="Helical" evidence="1">
    <location>
        <begin position="91"/>
        <end position="109"/>
    </location>
</feature>
<reference evidence="9 10" key="1">
    <citation type="journal article" date="2015" name="Genome Announc.">
        <title>Complete Genome Sequences of Evolved Arsenate-Resistant Metallosphaera sedula Strains.</title>
        <authorList>
            <person name="Ai C."/>
            <person name="McCarthy S."/>
            <person name="Schackwitz W."/>
            <person name="Martin J."/>
            <person name="Lipzen A."/>
            <person name="Blum P."/>
        </authorList>
    </citation>
    <scope>NUCLEOTIDE SEQUENCE [LARGE SCALE GENOMIC DNA]</scope>
    <source>
        <strain evidence="5 10">ARS120-1</strain>
        <strain evidence="6 9">ARS120-2</strain>
        <strain evidence="3 12">ARS50-1</strain>
        <strain evidence="4 11">ARS50-2</strain>
    </source>
</reference>
<dbReference type="Proteomes" id="UP000062475">
    <property type="component" value="Chromosome"/>
</dbReference>
<evidence type="ECO:0000313" key="8">
    <source>
        <dbReference type="Proteomes" id="UP000056255"/>
    </source>
</evidence>
<keyword evidence="1" id="KW-1133">Transmembrane helix</keyword>
<evidence type="ECO:0000313" key="9">
    <source>
        <dbReference type="Proteomes" id="UP000061362"/>
    </source>
</evidence>
<dbReference type="PANTHER" id="PTHR22911:SF76">
    <property type="entry name" value="EAMA DOMAIN-CONTAINING PROTEIN"/>
    <property type="match status" value="1"/>
</dbReference>
<dbReference type="Proteomes" id="UP000068832">
    <property type="component" value="Chromosome"/>
</dbReference>
<feature type="transmembrane region" description="Helical" evidence="1">
    <location>
        <begin position="67"/>
        <end position="85"/>
    </location>
</feature>
<feature type="domain" description="EamA" evidence="2">
    <location>
        <begin position="139"/>
        <end position="270"/>
    </location>
</feature>
<feature type="transmembrane region" description="Helical" evidence="1">
    <location>
        <begin position="36"/>
        <end position="55"/>
    </location>
</feature>
<dbReference type="EMBL" id="CP012175">
    <property type="protein sequence ID" value="AKV81263.1"/>
    <property type="molecule type" value="Genomic_DNA"/>
</dbReference>
<evidence type="ECO:0000256" key="1">
    <source>
        <dbReference type="SAM" id="Phobius"/>
    </source>
</evidence>
<dbReference type="InterPro" id="IPR037185">
    <property type="entry name" value="EmrE-like"/>
</dbReference>
<evidence type="ECO:0000313" key="5">
    <source>
        <dbReference type="EMBL" id="AKV79018.1"/>
    </source>
</evidence>
<accession>A0A0K1SWR9</accession>
<keyword evidence="1" id="KW-0472">Membrane</keyword>
<reference evidence="7 8" key="2">
    <citation type="submission" date="2015-07" db="EMBL/GenBank/DDBJ databases">
        <title>Physiological, transcriptional responses and genome re-sequencing of acid resistant extremely thermoacidophilic Metallosphaera sedula SARC-M1.</title>
        <authorList>
            <person name="Ai C."/>
            <person name="McCarthy S."/>
            <person name="Eckrich V."/>
            <person name="Rudrappa D."/>
            <person name="Qiu G."/>
            <person name="Blum P."/>
        </authorList>
    </citation>
    <scope>NUCLEOTIDE SEQUENCE [LARGE SCALE GENOMIC DNA]</scope>
    <source>
        <strain evidence="7 8">SARC-M1</strain>
    </source>
</reference>
<evidence type="ECO:0000313" key="3">
    <source>
        <dbReference type="EMBL" id="AKV74528.1"/>
    </source>
</evidence>
<dbReference type="PANTHER" id="PTHR22911">
    <property type="entry name" value="ACYL-MALONYL CONDENSING ENZYME-RELATED"/>
    <property type="match status" value="1"/>
</dbReference>
<feature type="transmembrane region" description="Helical" evidence="1">
    <location>
        <begin position="230"/>
        <end position="247"/>
    </location>
</feature>
<dbReference type="EMBL" id="CP012172">
    <property type="protein sequence ID" value="AKV74528.1"/>
    <property type="molecule type" value="Genomic_DNA"/>
</dbReference>
<evidence type="ECO:0000313" key="6">
    <source>
        <dbReference type="EMBL" id="AKV81263.1"/>
    </source>
</evidence>